<comment type="caution">
    <text evidence="2">The sequence shown here is derived from an EMBL/GenBank/DDBJ whole genome shotgun (WGS) entry which is preliminary data.</text>
</comment>
<dbReference type="Pfam" id="PF10732">
    <property type="entry name" value="DUF2524"/>
    <property type="match status" value="1"/>
</dbReference>
<proteinExistence type="predicted"/>
<name>A0ABV6KKY7_9BACI</name>
<accession>A0ABV6KKY7</accession>
<dbReference type="EMBL" id="JBHLUU010000009">
    <property type="protein sequence ID" value="MFC0473981.1"/>
    <property type="molecule type" value="Genomic_DNA"/>
</dbReference>
<keyword evidence="3" id="KW-1185">Reference proteome</keyword>
<dbReference type="InterPro" id="IPR019668">
    <property type="entry name" value="Uncharacterised_YtzC"/>
</dbReference>
<protein>
    <submittedName>
        <fullName evidence="2">YtzC family protein</fullName>
    </submittedName>
</protein>
<evidence type="ECO:0000313" key="2">
    <source>
        <dbReference type="EMBL" id="MFC0473981.1"/>
    </source>
</evidence>
<evidence type="ECO:0000256" key="1">
    <source>
        <dbReference type="SAM" id="Coils"/>
    </source>
</evidence>
<evidence type="ECO:0000313" key="3">
    <source>
        <dbReference type="Proteomes" id="UP001589738"/>
    </source>
</evidence>
<sequence>MATHESMNNLFEKCNAVLRNAETQYIISSRQDHYNDENLDIAMKELEEAYNDVAKMALSANEVQREDLHRMRLQIQQLQNQMTLLDR</sequence>
<gene>
    <name evidence="2" type="ORF">ACFFHF_01450</name>
</gene>
<dbReference type="Proteomes" id="UP001589738">
    <property type="component" value="Unassembled WGS sequence"/>
</dbReference>
<dbReference type="RefSeq" id="WP_160546910.1">
    <property type="nucleotide sequence ID" value="NZ_JBHLUU010000009.1"/>
</dbReference>
<feature type="coiled-coil region" evidence="1">
    <location>
        <begin position="46"/>
        <end position="81"/>
    </location>
</feature>
<reference evidence="2 3" key="1">
    <citation type="submission" date="2024-09" db="EMBL/GenBank/DDBJ databases">
        <authorList>
            <person name="Sun Q."/>
            <person name="Mori K."/>
        </authorList>
    </citation>
    <scope>NUCLEOTIDE SEQUENCE [LARGE SCALE GENOMIC DNA]</scope>
    <source>
        <strain evidence="2 3">CGMCC 1.9126</strain>
    </source>
</reference>
<organism evidence="2 3">
    <name type="scientific">Robertmurraya beringensis</name>
    <dbReference type="NCBI Taxonomy" id="641660"/>
    <lineage>
        <taxon>Bacteria</taxon>
        <taxon>Bacillati</taxon>
        <taxon>Bacillota</taxon>
        <taxon>Bacilli</taxon>
        <taxon>Bacillales</taxon>
        <taxon>Bacillaceae</taxon>
        <taxon>Robertmurraya</taxon>
    </lineage>
</organism>
<keyword evidence="1" id="KW-0175">Coiled coil</keyword>